<feature type="region of interest" description="Disordered" evidence="1">
    <location>
        <begin position="26"/>
        <end position="54"/>
    </location>
</feature>
<sequence>MPKASRPRTLEQLEDRRIMNSIYSGRYNRKHKEERTAQTRERMRRLRAQDTVVSPQELQARLAARRESARRYREKHRRLLAHKARQARLHAKGHKEHQHASVPHVLSVAE</sequence>
<accession>A0AAD6X816</accession>
<dbReference type="Proteomes" id="UP001218188">
    <property type="component" value="Unassembled WGS sequence"/>
</dbReference>
<feature type="compositionally biased region" description="Basic and acidic residues" evidence="1">
    <location>
        <begin position="31"/>
        <end position="41"/>
    </location>
</feature>
<evidence type="ECO:0000313" key="2">
    <source>
        <dbReference type="EMBL" id="KAJ7040102.1"/>
    </source>
</evidence>
<proteinExistence type="predicted"/>
<comment type="caution">
    <text evidence="2">The sequence shown here is derived from an EMBL/GenBank/DDBJ whole genome shotgun (WGS) entry which is preliminary data.</text>
</comment>
<reference evidence="2" key="1">
    <citation type="submission" date="2023-03" db="EMBL/GenBank/DDBJ databases">
        <title>Massive genome expansion in bonnet fungi (Mycena s.s.) driven by repeated elements and novel gene families across ecological guilds.</title>
        <authorList>
            <consortium name="Lawrence Berkeley National Laboratory"/>
            <person name="Harder C.B."/>
            <person name="Miyauchi S."/>
            <person name="Viragh M."/>
            <person name="Kuo A."/>
            <person name="Thoen E."/>
            <person name="Andreopoulos B."/>
            <person name="Lu D."/>
            <person name="Skrede I."/>
            <person name="Drula E."/>
            <person name="Henrissat B."/>
            <person name="Morin E."/>
            <person name="Kohler A."/>
            <person name="Barry K."/>
            <person name="LaButti K."/>
            <person name="Morin E."/>
            <person name="Salamov A."/>
            <person name="Lipzen A."/>
            <person name="Mereny Z."/>
            <person name="Hegedus B."/>
            <person name="Baldrian P."/>
            <person name="Stursova M."/>
            <person name="Weitz H."/>
            <person name="Taylor A."/>
            <person name="Grigoriev I.V."/>
            <person name="Nagy L.G."/>
            <person name="Martin F."/>
            <person name="Kauserud H."/>
        </authorList>
    </citation>
    <scope>NUCLEOTIDE SEQUENCE</scope>
    <source>
        <strain evidence="2">CBHHK200</strain>
    </source>
</reference>
<dbReference type="EMBL" id="JARJCM010000023">
    <property type="protein sequence ID" value="KAJ7040102.1"/>
    <property type="molecule type" value="Genomic_DNA"/>
</dbReference>
<dbReference type="AlphaFoldDB" id="A0AAD6X816"/>
<feature type="region of interest" description="Disordered" evidence="1">
    <location>
        <begin position="84"/>
        <end position="110"/>
    </location>
</feature>
<evidence type="ECO:0000313" key="3">
    <source>
        <dbReference type="Proteomes" id="UP001218188"/>
    </source>
</evidence>
<evidence type="ECO:0000256" key="1">
    <source>
        <dbReference type="SAM" id="MobiDB-lite"/>
    </source>
</evidence>
<gene>
    <name evidence="2" type="ORF">C8F04DRAFT_1254245</name>
</gene>
<feature type="compositionally biased region" description="Basic residues" evidence="1">
    <location>
        <begin position="84"/>
        <end position="97"/>
    </location>
</feature>
<organism evidence="2 3">
    <name type="scientific">Mycena alexandri</name>
    <dbReference type="NCBI Taxonomy" id="1745969"/>
    <lineage>
        <taxon>Eukaryota</taxon>
        <taxon>Fungi</taxon>
        <taxon>Dikarya</taxon>
        <taxon>Basidiomycota</taxon>
        <taxon>Agaricomycotina</taxon>
        <taxon>Agaricomycetes</taxon>
        <taxon>Agaricomycetidae</taxon>
        <taxon>Agaricales</taxon>
        <taxon>Marasmiineae</taxon>
        <taxon>Mycenaceae</taxon>
        <taxon>Mycena</taxon>
    </lineage>
</organism>
<protein>
    <submittedName>
        <fullName evidence="2">Uncharacterized protein</fullName>
    </submittedName>
</protein>
<name>A0AAD6X816_9AGAR</name>
<keyword evidence="3" id="KW-1185">Reference proteome</keyword>